<evidence type="ECO:0000259" key="2">
    <source>
        <dbReference type="PROSITE" id="PS50181"/>
    </source>
</evidence>
<dbReference type="RefSeq" id="XP_016609727.1">
    <property type="nucleotide sequence ID" value="XM_016751746.1"/>
</dbReference>
<dbReference type="AlphaFoldDB" id="A0A0L0HKW5"/>
<sequence length="204" mass="23916">MASGGEETTQALKRYRSASMEELGEKKESENELTEVTAMNIPEELWAYIMTFVEDTDLRTLCRVNHLLRRQASDKILWRRYIVLRNRHRVSSRLFVYPQRPTRKDLVEWNILRTMPFRQDDVGYINNPIRVAHWTAREVLRKCILFTTLRRGLEERPSVQSLESMKVLRTDPYTALILCPSIKPKVRFFEDLCVNGAAVVAEEA</sequence>
<evidence type="ECO:0000313" key="4">
    <source>
        <dbReference type="Proteomes" id="UP000053201"/>
    </source>
</evidence>
<feature type="domain" description="F-box" evidence="2">
    <location>
        <begin position="35"/>
        <end position="81"/>
    </location>
</feature>
<evidence type="ECO:0000313" key="3">
    <source>
        <dbReference type="EMBL" id="KND01688.1"/>
    </source>
</evidence>
<evidence type="ECO:0000256" key="1">
    <source>
        <dbReference type="SAM" id="MobiDB-lite"/>
    </source>
</evidence>
<dbReference type="OrthoDB" id="3219396at2759"/>
<organism evidence="3 4">
    <name type="scientific">Spizellomyces punctatus (strain DAOM BR117)</name>
    <dbReference type="NCBI Taxonomy" id="645134"/>
    <lineage>
        <taxon>Eukaryota</taxon>
        <taxon>Fungi</taxon>
        <taxon>Fungi incertae sedis</taxon>
        <taxon>Chytridiomycota</taxon>
        <taxon>Chytridiomycota incertae sedis</taxon>
        <taxon>Chytridiomycetes</taxon>
        <taxon>Spizellomycetales</taxon>
        <taxon>Spizellomycetaceae</taxon>
        <taxon>Spizellomyces</taxon>
    </lineage>
</organism>
<dbReference type="InterPro" id="IPR036047">
    <property type="entry name" value="F-box-like_dom_sf"/>
</dbReference>
<feature type="compositionally biased region" description="Polar residues" evidence="1">
    <location>
        <begin position="1"/>
        <end position="11"/>
    </location>
</feature>
<dbReference type="Pfam" id="PF12937">
    <property type="entry name" value="F-box-like"/>
    <property type="match status" value="1"/>
</dbReference>
<dbReference type="Gene3D" id="1.20.1280.50">
    <property type="match status" value="1"/>
</dbReference>
<protein>
    <recommendedName>
        <fullName evidence="2">F-box domain-containing protein</fullName>
    </recommendedName>
</protein>
<gene>
    <name evidence="3" type="ORF">SPPG_03483</name>
</gene>
<dbReference type="SUPFAM" id="SSF81383">
    <property type="entry name" value="F-box domain"/>
    <property type="match status" value="1"/>
</dbReference>
<dbReference type="GeneID" id="27686994"/>
<proteinExistence type="predicted"/>
<dbReference type="EMBL" id="KQ257454">
    <property type="protein sequence ID" value="KND01688.1"/>
    <property type="molecule type" value="Genomic_DNA"/>
</dbReference>
<dbReference type="VEuPathDB" id="FungiDB:SPPG_03483"/>
<accession>A0A0L0HKW5</accession>
<dbReference type="InParanoid" id="A0A0L0HKW5"/>
<reference evidence="3 4" key="1">
    <citation type="submission" date="2009-08" db="EMBL/GenBank/DDBJ databases">
        <title>The Genome Sequence of Spizellomyces punctatus strain DAOM BR117.</title>
        <authorList>
            <consortium name="The Broad Institute Genome Sequencing Platform"/>
            <person name="Russ C."/>
            <person name="Cuomo C."/>
            <person name="Shea T."/>
            <person name="Young S.K."/>
            <person name="Zeng Q."/>
            <person name="Koehrsen M."/>
            <person name="Haas B."/>
            <person name="Borodovsky M."/>
            <person name="Guigo R."/>
            <person name="Alvarado L."/>
            <person name="Berlin A."/>
            <person name="Bochicchio J."/>
            <person name="Borenstein D."/>
            <person name="Chapman S."/>
            <person name="Chen Z."/>
            <person name="Engels R."/>
            <person name="Freedman E."/>
            <person name="Gellesch M."/>
            <person name="Goldberg J."/>
            <person name="Griggs A."/>
            <person name="Gujja S."/>
            <person name="Heiman D."/>
            <person name="Hepburn T."/>
            <person name="Howarth C."/>
            <person name="Jen D."/>
            <person name="Larson L."/>
            <person name="Lewis B."/>
            <person name="Mehta T."/>
            <person name="Park D."/>
            <person name="Pearson M."/>
            <person name="Roberts A."/>
            <person name="Saif S."/>
            <person name="Shenoy N."/>
            <person name="Sisk P."/>
            <person name="Stolte C."/>
            <person name="Sykes S."/>
            <person name="Thomson T."/>
            <person name="Walk T."/>
            <person name="White J."/>
            <person name="Yandava C."/>
            <person name="Burger G."/>
            <person name="Gray M.W."/>
            <person name="Holland P.W.H."/>
            <person name="King N."/>
            <person name="Lang F.B.F."/>
            <person name="Roger A.J."/>
            <person name="Ruiz-Trillo I."/>
            <person name="Lander E."/>
            <person name="Nusbaum C."/>
        </authorList>
    </citation>
    <scope>NUCLEOTIDE SEQUENCE [LARGE SCALE GENOMIC DNA]</scope>
    <source>
        <strain evidence="3 4">DAOM BR117</strain>
    </source>
</reference>
<feature type="region of interest" description="Disordered" evidence="1">
    <location>
        <begin position="1"/>
        <end position="31"/>
    </location>
</feature>
<dbReference type="STRING" id="645134.A0A0L0HKW5"/>
<dbReference type="PROSITE" id="PS50181">
    <property type="entry name" value="FBOX"/>
    <property type="match status" value="1"/>
</dbReference>
<dbReference type="InterPro" id="IPR001810">
    <property type="entry name" value="F-box_dom"/>
</dbReference>
<name>A0A0L0HKW5_SPIPD</name>
<dbReference type="Proteomes" id="UP000053201">
    <property type="component" value="Unassembled WGS sequence"/>
</dbReference>
<keyword evidence="4" id="KW-1185">Reference proteome</keyword>